<evidence type="ECO:0000256" key="5">
    <source>
        <dbReference type="ARBA" id="ARBA00022801"/>
    </source>
</evidence>
<evidence type="ECO:0000256" key="1">
    <source>
        <dbReference type="ARBA" id="ARBA00001913"/>
    </source>
</evidence>
<name>A0A5C6C5G6_9BACT</name>
<evidence type="ECO:0000313" key="10">
    <source>
        <dbReference type="Proteomes" id="UP000319908"/>
    </source>
</evidence>
<evidence type="ECO:0000259" key="8">
    <source>
        <dbReference type="Pfam" id="PF00884"/>
    </source>
</evidence>
<accession>A0A5C6C5G6</accession>
<comment type="cofactor">
    <cofactor evidence="1">
        <name>Ca(2+)</name>
        <dbReference type="ChEBI" id="CHEBI:29108"/>
    </cofactor>
</comment>
<feature type="domain" description="Sulfatase N-terminal" evidence="8">
    <location>
        <begin position="22"/>
        <end position="359"/>
    </location>
</feature>
<keyword evidence="6" id="KW-0106">Calcium</keyword>
<dbReference type="InterPro" id="IPR050738">
    <property type="entry name" value="Sulfatase"/>
</dbReference>
<evidence type="ECO:0000313" key="9">
    <source>
        <dbReference type="EMBL" id="TWU18801.1"/>
    </source>
</evidence>
<dbReference type="InterPro" id="IPR024607">
    <property type="entry name" value="Sulfatase_CS"/>
</dbReference>
<dbReference type="GO" id="GO:0046872">
    <property type="term" value="F:metal ion binding"/>
    <property type="evidence" value="ECO:0007669"/>
    <property type="project" value="UniProtKB-KW"/>
</dbReference>
<dbReference type="Pfam" id="PF00884">
    <property type="entry name" value="Sulfatase"/>
    <property type="match status" value="1"/>
</dbReference>
<dbReference type="SUPFAM" id="SSF53649">
    <property type="entry name" value="Alkaline phosphatase-like"/>
    <property type="match status" value="1"/>
</dbReference>
<keyword evidence="10" id="KW-1185">Reference proteome</keyword>
<evidence type="ECO:0000256" key="2">
    <source>
        <dbReference type="ARBA" id="ARBA00008779"/>
    </source>
</evidence>
<evidence type="ECO:0000256" key="7">
    <source>
        <dbReference type="SAM" id="SignalP"/>
    </source>
</evidence>
<dbReference type="Gene3D" id="3.30.1120.10">
    <property type="match status" value="1"/>
</dbReference>
<dbReference type="OrthoDB" id="9783154at2"/>
<evidence type="ECO:0000256" key="6">
    <source>
        <dbReference type="ARBA" id="ARBA00022837"/>
    </source>
</evidence>
<sequence>MMLGAAIVVGLLSRSVLAEAPPNVVFILADDLGWSDTTLFDTTDLYRTPNIERLAERGMTFTRAYSASPLCSPTRASILTGLSPARHGITSPNCHLPTVTLTAKATESAPPNQKATIPTSVSRLNVNYYTLAEMLRDHGYATGHFGKWHLGAEPYSPLEHGFDVDVPHHPGPGPAGSYVAPWKFKDFDHDPDIPDEHLEDRMAEEAVTFMETHQDKPFFLNYWMFSVHAPFDAKAALVDKYRNRINQDDPQRSPTYAAMIESMDDAVGTLLDTLDRLNLAENTIIIFASDNGGNMYNEVDGTTPTSNTPLRGGKATMYEGGVRGPAVVAYPGHVEPGSRSDEIIQSCDFYPTLLDLLQIQAQPSQEFDGISIVPALQGQSLTREAIFTYFPHAPRVPDWLPPAVSVIAGDWKLIRTFYGGDAGTHQYQLFNLETDIGEQHDLAEQFPDRVQDLDRLIEEFLSDTHAVVPLPNPRFDVSQYHPELIGKGNHKSSGNQKRTQNRVPAKPVAGWLPGGTCELSHEADSLVVKSSGGDPHLSYKLPNALPGEKLTVSFTMTSTAAGPGQVFWQEQGVAPAFFRERSKTFDVRHDSQPHQYRVVLTVHHPVLAIRIDPATAAGRITLSNVAVTTEGTEISLFPPRNEDAGVEHRKQ</sequence>
<dbReference type="PANTHER" id="PTHR42693:SF42">
    <property type="entry name" value="ARYLSULFATASE G"/>
    <property type="match status" value="1"/>
</dbReference>
<dbReference type="EC" id="3.1.6.1" evidence="9"/>
<reference evidence="9 10" key="1">
    <citation type="journal article" date="2020" name="Antonie Van Leeuwenhoek">
        <title>Rhodopirellula heiligendammensis sp. nov., Rhodopirellula pilleata sp. nov., and Rhodopirellula solitaria sp. nov. isolated from natural or artificial marine surfaces in Northern Germany and California, USA, and emended description of the genus Rhodopirellula.</title>
        <authorList>
            <person name="Kallscheuer N."/>
            <person name="Wiegand S."/>
            <person name="Jogler M."/>
            <person name="Boedeker C."/>
            <person name="Peeters S.H."/>
            <person name="Rast P."/>
            <person name="Heuer A."/>
            <person name="Jetten M.S.M."/>
            <person name="Rohde M."/>
            <person name="Jogler C."/>
        </authorList>
    </citation>
    <scope>NUCLEOTIDE SEQUENCE [LARGE SCALE GENOMIC DNA]</scope>
    <source>
        <strain evidence="9 10">Poly21</strain>
    </source>
</reference>
<dbReference type="CDD" id="cd16144">
    <property type="entry name" value="ARS_like"/>
    <property type="match status" value="1"/>
</dbReference>
<dbReference type="Gene3D" id="3.40.720.10">
    <property type="entry name" value="Alkaline Phosphatase, subunit A"/>
    <property type="match status" value="1"/>
</dbReference>
<comment type="caution">
    <text evidence="9">The sequence shown here is derived from an EMBL/GenBank/DDBJ whole genome shotgun (WGS) entry which is preliminary data.</text>
</comment>
<comment type="similarity">
    <text evidence="2">Belongs to the sulfatase family.</text>
</comment>
<feature type="chain" id="PRO_5022782718" evidence="7">
    <location>
        <begin position="19"/>
        <end position="651"/>
    </location>
</feature>
<keyword evidence="5 9" id="KW-0378">Hydrolase</keyword>
<keyword evidence="3" id="KW-0479">Metal-binding</keyword>
<dbReference type="InterPro" id="IPR017850">
    <property type="entry name" value="Alkaline_phosphatase_core_sf"/>
</dbReference>
<proteinExistence type="inferred from homology"/>
<protein>
    <submittedName>
        <fullName evidence="9">Arylsulfatase</fullName>
        <ecNumber evidence="9">3.1.6.1</ecNumber>
    </submittedName>
</protein>
<dbReference type="PROSITE" id="PS00523">
    <property type="entry name" value="SULFATASE_1"/>
    <property type="match status" value="1"/>
</dbReference>
<evidence type="ECO:0000256" key="3">
    <source>
        <dbReference type="ARBA" id="ARBA00022723"/>
    </source>
</evidence>
<dbReference type="AlphaFoldDB" id="A0A5C6C5G6"/>
<organism evidence="9 10">
    <name type="scientific">Allorhodopirellula heiligendammensis</name>
    <dbReference type="NCBI Taxonomy" id="2714739"/>
    <lineage>
        <taxon>Bacteria</taxon>
        <taxon>Pseudomonadati</taxon>
        <taxon>Planctomycetota</taxon>
        <taxon>Planctomycetia</taxon>
        <taxon>Pirellulales</taxon>
        <taxon>Pirellulaceae</taxon>
        <taxon>Allorhodopirellula</taxon>
    </lineage>
</organism>
<dbReference type="EMBL" id="SJPU01000001">
    <property type="protein sequence ID" value="TWU18801.1"/>
    <property type="molecule type" value="Genomic_DNA"/>
</dbReference>
<evidence type="ECO:0000256" key="4">
    <source>
        <dbReference type="ARBA" id="ARBA00022729"/>
    </source>
</evidence>
<gene>
    <name evidence="9" type="primary">atsA_12</name>
    <name evidence="9" type="ORF">Poly21_09670</name>
</gene>
<dbReference type="Proteomes" id="UP000319908">
    <property type="component" value="Unassembled WGS sequence"/>
</dbReference>
<dbReference type="InterPro" id="IPR000917">
    <property type="entry name" value="Sulfatase_N"/>
</dbReference>
<feature type="signal peptide" evidence="7">
    <location>
        <begin position="1"/>
        <end position="18"/>
    </location>
</feature>
<dbReference type="GO" id="GO:0004065">
    <property type="term" value="F:arylsulfatase activity"/>
    <property type="evidence" value="ECO:0007669"/>
    <property type="project" value="UniProtKB-EC"/>
</dbReference>
<dbReference type="PANTHER" id="PTHR42693">
    <property type="entry name" value="ARYLSULFATASE FAMILY MEMBER"/>
    <property type="match status" value="1"/>
</dbReference>
<keyword evidence="4 7" id="KW-0732">Signal</keyword>